<gene>
    <name evidence="1" type="ordered locus">amb4277</name>
</gene>
<reference evidence="1 2" key="1">
    <citation type="journal article" date="2005" name="DNA Res.">
        <title>Complete genome sequence of the facultative anaerobic magnetotactic bacterium Magnetospirillum sp. strain AMB-1.</title>
        <authorList>
            <person name="Matsunaga T."/>
            <person name="Okamura Y."/>
            <person name="Fukuda Y."/>
            <person name="Wahyudi A.T."/>
            <person name="Murase Y."/>
            <person name="Takeyama H."/>
        </authorList>
    </citation>
    <scope>NUCLEOTIDE SEQUENCE [LARGE SCALE GENOMIC DNA]</scope>
    <source>
        <strain evidence="2">ATCC 700264 / AMB-1</strain>
    </source>
</reference>
<sequence length="147" mass="15971">MRYIMDWFHPALGLVAASSAFTLDGVQYPAGWLRSQQPDGFLPVRVTPRPDDRLFFVSEQIVTVIDGEAVVSWNAEARDPADIKAAQDREANAGLVIRLEALDKRKARPLGAIVAAQLAGQTPHPLDVASLTALEAEAAELRSQIRG</sequence>
<proteinExistence type="predicted"/>
<dbReference type="KEGG" id="mag:amb4277"/>
<evidence type="ECO:0000313" key="2">
    <source>
        <dbReference type="Proteomes" id="UP000007058"/>
    </source>
</evidence>
<dbReference type="STRING" id="342108.amb4277"/>
<evidence type="ECO:0000313" key="1">
    <source>
        <dbReference type="EMBL" id="BAE53081.1"/>
    </source>
</evidence>
<dbReference type="AlphaFoldDB" id="Q2VZ94"/>
<name>Q2VZ94_PARM1</name>
<organism evidence="1 2">
    <name type="scientific">Paramagnetospirillum magneticum (strain ATCC 700264 / AMB-1)</name>
    <name type="common">Magnetospirillum magneticum</name>
    <dbReference type="NCBI Taxonomy" id="342108"/>
    <lineage>
        <taxon>Bacteria</taxon>
        <taxon>Pseudomonadati</taxon>
        <taxon>Pseudomonadota</taxon>
        <taxon>Alphaproteobacteria</taxon>
        <taxon>Rhodospirillales</taxon>
        <taxon>Magnetospirillaceae</taxon>
        <taxon>Paramagnetospirillum</taxon>
    </lineage>
</organism>
<keyword evidence="2" id="KW-1185">Reference proteome</keyword>
<dbReference type="EMBL" id="AP007255">
    <property type="protein sequence ID" value="BAE53081.1"/>
    <property type="molecule type" value="Genomic_DNA"/>
</dbReference>
<dbReference type="Proteomes" id="UP000007058">
    <property type="component" value="Chromosome"/>
</dbReference>
<dbReference type="HOGENOM" id="CLU_1765801_0_0_5"/>
<accession>Q2VZ94</accession>
<protein>
    <submittedName>
        <fullName evidence="1">Uncharacterized protein</fullName>
    </submittedName>
</protein>